<reference evidence="2" key="1">
    <citation type="submission" date="2020-05" db="EMBL/GenBank/DDBJ databases">
        <title>Mycena genomes resolve the evolution of fungal bioluminescence.</title>
        <authorList>
            <person name="Tsai I.J."/>
        </authorList>
    </citation>
    <scope>NUCLEOTIDE SEQUENCE</scope>
    <source>
        <strain evidence="2">160909Yilan</strain>
    </source>
</reference>
<feature type="region of interest" description="Disordered" evidence="1">
    <location>
        <begin position="53"/>
        <end position="90"/>
    </location>
</feature>
<feature type="compositionally biased region" description="Pro residues" evidence="1">
    <location>
        <begin position="432"/>
        <end position="441"/>
    </location>
</feature>
<feature type="compositionally biased region" description="Acidic residues" evidence="1">
    <location>
        <begin position="1067"/>
        <end position="1080"/>
    </location>
</feature>
<feature type="compositionally biased region" description="Polar residues" evidence="1">
    <location>
        <begin position="53"/>
        <end position="63"/>
    </location>
</feature>
<dbReference type="AlphaFoldDB" id="A0A8H6XLY1"/>
<comment type="caution">
    <text evidence="2">The sequence shown here is derived from an EMBL/GenBank/DDBJ whole genome shotgun (WGS) entry which is preliminary data.</text>
</comment>
<keyword evidence="3" id="KW-1185">Reference proteome</keyword>
<feature type="compositionally biased region" description="Basic and acidic residues" evidence="1">
    <location>
        <begin position="1020"/>
        <end position="1029"/>
    </location>
</feature>
<dbReference type="Proteomes" id="UP000623467">
    <property type="component" value="Unassembled WGS sequence"/>
</dbReference>
<evidence type="ECO:0000256" key="1">
    <source>
        <dbReference type="SAM" id="MobiDB-lite"/>
    </source>
</evidence>
<gene>
    <name evidence="2" type="ORF">MSAN_02028900</name>
</gene>
<dbReference type="PANTHER" id="PTHR33096:SF1">
    <property type="entry name" value="CXC1-LIKE CYSTEINE CLUSTER ASSOCIATED WITH KDZ TRANSPOSASES DOMAIN-CONTAINING PROTEIN"/>
    <property type="match status" value="1"/>
</dbReference>
<dbReference type="Pfam" id="PF18758">
    <property type="entry name" value="KDZ"/>
    <property type="match status" value="1"/>
</dbReference>
<feature type="region of interest" description="Disordered" evidence="1">
    <location>
        <begin position="121"/>
        <end position="141"/>
    </location>
</feature>
<feature type="compositionally biased region" description="Low complexity" evidence="1">
    <location>
        <begin position="69"/>
        <end position="83"/>
    </location>
</feature>
<evidence type="ECO:0000313" key="3">
    <source>
        <dbReference type="Proteomes" id="UP000623467"/>
    </source>
</evidence>
<feature type="region of interest" description="Disordered" evidence="1">
    <location>
        <begin position="1013"/>
        <end position="1048"/>
    </location>
</feature>
<dbReference type="PANTHER" id="PTHR33096">
    <property type="entry name" value="CXC2 DOMAIN-CONTAINING PROTEIN"/>
    <property type="match status" value="1"/>
</dbReference>
<name>A0A8H6XLY1_9AGAR</name>
<feature type="region of interest" description="Disordered" evidence="1">
    <location>
        <begin position="1061"/>
        <end position="1080"/>
    </location>
</feature>
<dbReference type="EMBL" id="JACAZH010000025">
    <property type="protein sequence ID" value="KAF7342710.1"/>
    <property type="molecule type" value="Genomic_DNA"/>
</dbReference>
<protein>
    <submittedName>
        <fullName evidence="2">Uncharacterized protein</fullName>
    </submittedName>
</protein>
<accession>A0A8H6XLY1</accession>
<feature type="region of interest" description="Disordered" evidence="1">
    <location>
        <begin position="393"/>
        <end position="449"/>
    </location>
</feature>
<dbReference type="InterPro" id="IPR040521">
    <property type="entry name" value="KDZ"/>
</dbReference>
<organism evidence="2 3">
    <name type="scientific">Mycena sanguinolenta</name>
    <dbReference type="NCBI Taxonomy" id="230812"/>
    <lineage>
        <taxon>Eukaryota</taxon>
        <taxon>Fungi</taxon>
        <taxon>Dikarya</taxon>
        <taxon>Basidiomycota</taxon>
        <taxon>Agaricomycotina</taxon>
        <taxon>Agaricomycetes</taxon>
        <taxon>Agaricomycetidae</taxon>
        <taxon>Agaricales</taxon>
        <taxon>Marasmiineae</taxon>
        <taxon>Mycenaceae</taxon>
        <taxon>Mycena</taxon>
    </lineage>
</organism>
<sequence length="1080" mass="122389">MSGIRTPRSHFEIGNSAVCRRCQKMTESEAYWGPGTNWYGDEAWRQPAWGQSAWGQSLTSGQTPVWDESAGPPASPVSANVAVPPTPPTPITWADLERRTRNPDVAEIRAAWECFFRAGQEPRVSRSPPESRRQPASTTPPEQYFCMRITDKEAELIRNKMLPKPLGLAIPVSRLGHLSKKKTAPDKPPLIYCANGRTYSQRLTRAVPTTPKKNVPDTPTSPYVAEYFPSSSLQKSGPAAPPLRQNQWKRWTNDVIPKLIPVFLALWHKTESLRNIDRLELPALKPCGCKKRKLDVAVVRWSGLEHIHIEVLAVDVGILEFVKLLFLNLPPNNTAFCNTLEGFLASRGFKLTTKDTLRVRFGNALEWYMTLRNRVATEIDKLMDTARHILRGEELDNDPEPPVSDASTSQPSAAASGEPHASDDDDSDKSPPDAPNPFPEPPPRRTRPGDYLLSRCLACFGGLEHDPSQKVDIDVCLDACFNLKRRRKKGGRDPPRTHPGTHFVPEETAEKMDEHVDGVRPAKNSQAKQARVEDEADGFEGDMKVPRSVLDECESSFKAADEKREKASTQFFDDTGIMALLCRHDRVLWLVNMRTPGEKQYYALALLETLFQHLPSNIRFGFLGRYLHRILFAVSVFHAFAHRWACQLIYHPLKCRGFGFTNRGGCERFWHSISKPIPYLRVAGYHHRLYTVDSQVEHADKASLRGLGAWLVRRTVHCEDKLQEATKELAACGVAETVLREEWEKQVKAQTKPAEIEEVILLRKRVDALFQKMMVLHDALADTQSTAHVLLYAQTHADAARNAWQKEQQRLRKLEQQLGVTDKTALEKLRHSDYYAAWMNAKVLKDRKNEHAAAAIKCWKPTINNNVRDYNKLCAEISTLIQGKRAPAGAVAPTPIPVKGIFQLDVDDAIWQDLGLDDDTTPARWWMRMCTQESMQCCKRTVMWFATEWAAVKHAIELSHGAVRYQFELKRKELLQLCVVWTKSLDALPPASDLPAWGPTKEEIEDCEIEGVTASYEDGEDKHNERSSESDDETSSEDEDEDEEDEDLLYVIEAVDRADIHHRRDTEEAEWATNDEDIFM</sequence>
<feature type="compositionally biased region" description="Acidic residues" evidence="1">
    <location>
        <begin position="1030"/>
        <end position="1048"/>
    </location>
</feature>
<proteinExistence type="predicted"/>
<evidence type="ECO:0000313" key="2">
    <source>
        <dbReference type="EMBL" id="KAF7342710.1"/>
    </source>
</evidence>
<dbReference type="OrthoDB" id="3237105at2759"/>